<dbReference type="OrthoDB" id="7173918at2759"/>
<evidence type="ECO:0008006" key="3">
    <source>
        <dbReference type="Google" id="ProtNLM"/>
    </source>
</evidence>
<protein>
    <recommendedName>
        <fullName evidence="3">RING-type E3 ubiquitin transferase</fullName>
    </recommendedName>
</protein>
<accession>A0A8K0CCH9</accession>
<evidence type="ECO:0000313" key="1">
    <source>
        <dbReference type="EMBL" id="KAF2884769.1"/>
    </source>
</evidence>
<keyword evidence="2" id="KW-1185">Reference proteome</keyword>
<dbReference type="PANTHER" id="PTHR45877:SF2">
    <property type="entry name" value="E3 UBIQUITIN-PROTEIN LIGASE SINA-RELATED"/>
    <property type="match status" value="1"/>
</dbReference>
<dbReference type="InterPro" id="IPR013083">
    <property type="entry name" value="Znf_RING/FYVE/PHD"/>
</dbReference>
<dbReference type="GO" id="GO:0005737">
    <property type="term" value="C:cytoplasm"/>
    <property type="evidence" value="ECO:0007669"/>
    <property type="project" value="TreeGrafter"/>
</dbReference>
<dbReference type="EMBL" id="VTPC01090131">
    <property type="protein sequence ID" value="KAF2884769.1"/>
    <property type="molecule type" value="Genomic_DNA"/>
</dbReference>
<dbReference type="Gene3D" id="3.30.40.10">
    <property type="entry name" value="Zinc/RING finger domain, C3HC4 (zinc finger)"/>
    <property type="match status" value="1"/>
</dbReference>
<dbReference type="GO" id="GO:0061630">
    <property type="term" value="F:ubiquitin protein ligase activity"/>
    <property type="evidence" value="ECO:0007669"/>
    <property type="project" value="TreeGrafter"/>
</dbReference>
<proteinExistence type="predicted"/>
<dbReference type="Proteomes" id="UP000801492">
    <property type="component" value="Unassembled WGS sequence"/>
</dbReference>
<dbReference type="InterPro" id="IPR004162">
    <property type="entry name" value="SINA-like_animal"/>
</dbReference>
<dbReference type="GO" id="GO:0043161">
    <property type="term" value="P:proteasome-mediated ubiquitin-dependent protein catabolic process"/>
    <property type="evidence" value="ECO:0007669"/>
    <property type="project" value="TreeGrafter"/>
</dbReference>
<dbReference type="PANTHER" id="PTHR45877">
    <property type="entry name" value="E3 UBIQUITIN-PROTEIN LIGASE SIAH2"/>
    <property type="match status" value="1"/>
</dbReference>
<dbReference type="UniPathway" id="UPA00143"/>
<name>A0A8K0CCH9_IGNLU</name>
<evidence type="ECO:0000313" key="2">
    <source>
        <dbReference type="Proteomes" id="UP000801492"/>
    </source>
</evidence>
<dbReference type="GO" id="GO:0031624">
    <property type="term" value="F:ubiquitin conjugating enzyme binding"/>
    <property type="evidence" value="ECO:0007669"/>
    <property type="project" value="TreeGrafter"/>
</dbReference>
<organism evidence="1 2">
    <name type="scientific">Ignelater luminosus</name>
    <name type="common">Cucubano</name>
    <name type="synonym">Pyrophorus luminosus</name>
    <dbReference type="NCBI Taxonomy" id="2038154"/>
    <lineage>
        <taxon>Eukaryota</taxon>
        <taxon>Metazoa</taxon>
        <taxon>Ecdysozoa</taxon>
        <taxon>Arthropoda</taxon>
        <taxon>Hexapoda</taxon>
        <taxon>Insecta</taxon>
        <taxon>Pterygota</taxon>
        <taxon>Neoptera</taxon>
        <taxon>Endopterygota</taxon>
        <taxon>Coleoptera</taxon>
        <taxon>Polyphaga</taxon>
        <taxon>Elateriformia</taxon>
        <taxon>Elateroidea</taxon>
        <taxon>Elateridae</taxon>
        <taxon>Agrypninae</taxon>
        <taxon>Pyrophorini</taxon>
        <taxon>Ignelater</taxon>
    </lineage>
</organism>
<dbReference type="GO" id="GO:0016567">
    <property type="term" value="P:protein ubiquitination"/>
    <property type="evidence" value="ECO:0007669"/>
    <property type="project" value="UniProtKB-UniPathway"/>
</dbReference>
<reference evidence="1" key="1">
    <citation type="submission" date="2019-08" db="EMBL/GenBank/DDBJ databases">
        <title>The genome of the North American firefly Photinus pyralis.</title>
        <authorList>
            <consortium name="Photinus pyralis genome working group"/>
            <person name="Fallon T.R."/>
            <person name="Sander Lower S.E."/>
            <person name="Weng J.-K."/>
        </authorList>
    </citation>
    <scope>NUCLEOTIDE SEQUENCE</scope>
    <source>
        <strain evidence="1">TRF0915ILg1</strain>
        <tissue evidence="1">Whole body</tissue>
    </source>
</reference>
<gene>
    <name evidence="1" type="ORF">ILUMI_21376</name>
</gene>
<dbReference type="AlphaFoldDB" id="A0A8K0CCH9"/>
<comment type="caution">
    <text evidence="1">The sequence shown here is derived from an EMBL/GenBank/DDBJ whole genome shotgun (WGS) entry which is preliminary data.</text>
</comment>
<sequence length="262" mass="30239">MSCYLEASEVLKINPNLLEIGDFGTSILKCSSCKTYLKPPVYKCASNHGICEHCTSFEEKCSICNEEILPDRSVSLESLVNRAKYPCWFRHGGCTHVDTLSGLEQHDSQCISNLIKHCVFHLSELECKWTGKASDELRHCMVYHNPNVFLSEKTNFTFKNQKFTFLIFVKDILLFGQIINSNDAQSILCQICYKTPLEGNAIQAELEFVKPFSEDSRRFQFNCNLVQEFKEFDYDDQHLRVSESKVRHLKDGDNYEMVLRIT</sequence>